<keyword evidence="13" id="KW-0325">Glycoprotein</keyword>
<proteinExistence type="inferred from homology"/>
<evidence type="ECO:0000259" key="19">
    <source>
        <dbReference type="PROSITE" id="PS50011"/>
    </source>
</evidence>
<name>A0AAD9WML3_9ROSI</name>
<evidence type="ECO:0000313" key="21">
    <source>
        <dbReference type="Proteomes" id="UP001280121"/>
    </source>
</evidence>
<keyword evidence="5" id="KW-0808">Transferase</keyword>
<dbReference type="FunFam" id="3.80.10.10:FF:000041">
    <property type="entry name" value="LRR receptor-like serine/threonine-protein kinase ERECTA"/>
    <property type="match status" value="1"/>
</dbReference>
<evidence type="ECO:0000256" key="18">
    <source>
        <dbReference type="SAM" id="SignalP"/>
    </source>
</evidence>
<keyword evidence="10 16" id="KW-0067">ATP-binding</keyword>
<feature type="signal peptide" evidence="18">
    <location>
        <begin position="1"/>
        <end position="21"/>
    </location>
</feature>
<evidence type="ECO:0000256" key="4">
    <source>
        <dbReference type="ARBA" id="ARBA00022614"/>
    </source>
</evidence>
<comment type="similarity">
    <text evidence="2">Belongs to the RLP family.</text>
</comment>
<organism evidence="20 21">
    <name type="scientific">Dipteronia dyeriana</name>
    <dbReference type="NCBI Taxonomy" id="168575"/>
    <lineage>
        <taxon>Eukaryota</taxon>
        <taxon>Viridiplantae</taxon>
        <taxon>Streptophyta</taxon>
        <taxon>Embryophyta</taxon>
        <taxon>Tracheophyta</taxon>
        <taxon>Spermatophyta</taxon>
        <taxon>Magnoliopsida</taxon>
        <taxon>eudicotyledons</taxon>
        <taxon>Gunneridae</taxon>
        <taxon>Pentapetalae</taxon>
        <taxon>rosids</taxon>
        <taxon>malvids</taxon>
        <taxon>Sapindales</taxon>
        <taxon>Sapindaceae</taxon>
        <taxon>Hippocastanoideae</taxon>
        <taxon>Acereae</taxon>
        <taxon>Dipteronia</taxon>
    </lineage>
</organism>
<evidence type="ECO:0000256" key="5">
    <source>
        <dbReference type="ARBA" id="ARBA00022679"/>
    </source>
</evidence>
<keyword evidence="6 17" id="KW-0812">Transmembrane</keyword>
<dbReference type="Pfam" id="PF12819">
    <property type="entry name" value="Malectin_like"/>
    <property type="match status" value="1"/>
</dbReference>
<feature type="binding site" evidence="16">
    <location>
        <position position="622"/>
    </location>
    <ligand>
        <name>ATP</name>
        <dbReference type="ChEBI" id="CHEBI:30616"/>
    </ligand>
</feature>
<evidence type="ECO:0000256" key="8">
    <source>
        <dbReference type="ARBA" id="ARBA00022737"/>
    </source>
</evidence>
<feature type="transmembrane region" description="Helical" evidence="17">
    <location>
        <begin position="530"/>
        <end position="553"/>
    </location>
</feature>
<dbReference type="InterPro" id="IPR011009">
    <property type="entry name" value="Kinase-like_dom_sf"/>
</dbReference>
<evidence type="ECO:0000256" key="9">
    <source>
        <dbReference type="ARBA" id="ARBA00022741"/>
    </source>
</evidence>
<reference evidence="20" key="1">
    <citation type="journal article" date="2023" name="Plant J.">
        <title>Genome sequences and population genomics provide insights into the demographic history, inbreeding, and mutation load of two 'living fossil' tree species of Dipteronia.</title>
        <authorList>
            <person name="Feng Y."/>
            <person name="Comes H.P."/>
            <person name="Chen J."/>
            <person name="Zhu S."/>
            <person name="Lu R."/>
            <person name="Zhang X."/>
            <person name="Li P."/>
            <person name="Qiu J."/>
            <person name="Olsen K.M."/>
            <person name="Qiu Y."/>
        </authorList>
    </citation>
    <scope>NUCLEOTIDE SEQUENCE</scope>
    <source>
        <strain evidence="20">KIB01</strain>
    </source>
</reference>
<evidence type="ECO:0000256" key="1">
    <source>
        <dbReference type="ARBA" id="ARBA00004479"/>
    </source>
</evidence>
<evidence type="ECO:0000256" key="12">
    <source>
        <dbReference type="ARBA" id="ARBA00023136"/>
    </source>
</evidence>
<dbReference type="GO" id="GO:0016020">
    <property type="term" value="C:membrane"/>
    <property type="evidence" value="ECO:0007669"/>
    <property type="project" value="UniProtKB-SubCell"/>
</dbReference>
<protein>
    <recommendedName>
        <fullName evidence="3">non-specific serine/threonine protein kinase</fullName>
        <ecNumber evidence="3">2.7.11.1</ecNumber>
    </recommendedName>
</protein>
<evidence type="ECO:0000256" key="16">
    <source>
        <dbReference type="PROSITE-ProRule" id="PRU10141"/>
    </source>
</evidence>
<evidence type="ECO:0000256" key="15">
    <source>
        <dbReference type="ARBA" id="ARBA00048679"/>
    </source>
</evidence>
<evidence type="ECO:0000256" key="6">
    <source>
        <dbReference type="ARBA" id="ARBA00022692"/>
    </source>
</evidence>
<evidence type="ECO:0000256" key="10">
    <source>
        <dbReference type="ARBA" id="ARBA00022840"/>
    </source>
</evidence>
<dbReference type="GO" id="GO:0005524">
    <property type="term" value="F:ATP binding"/>
    <property type="evidence" value="ECO:0007669"/>
    <property type="project" value="UniProtKB-UniRule"/>
</dbReference>
<dbReference type="GO" id="GO:0004672">
    <property type="term" value="F:protein kinase activity"/>
    <property type="evidence" value="ECO:0007669"/>
    <property type="project" value="InterPro"/>
</dbReference>
<keyword evidence="8" id="KW-0677">Repeat</keyword>
<dbReference type="InterPro" id="IPR001245">
    <property type="entry name" value="Ser-Thr/Tyr_kinase_cat_dom"/>
</dbReference>
<keyword evidence="11 17" id="KW-1133">Transmembrane helix</keyword>
<dbReference type="EC" id="2.7.11.1" evidence="3"/>
<feature type="domain" description="Protein kinase" evidence="19">
    <location>
        <begin position="594"/>
        <end position="818"/>
    </location>
</feature>
<dbReference type="PROSITE" id="PS50011">
    <property type="entry name" value="PROTEIN_KINASE_DOM"/>
    <property type="match status" value="1"/>
</dbReference>
<dbReference type="InterPro" id="IPR017441">
    <property type="entry name" value="Protein_kinase_ATP_BS"/>
</dbReference>
<dbReference type="FunFam" id="3.30.200.20:FF:000178">
    <property type="entry name" value="serine/threonine-protein kinase PBS1-like"/>
    <property type="match status" value="1"/>
</dbReference>
<evidence type="ECO:0000256" key="2">
    <source>
        <dbReference type="ARBA" id="ARBA00009592"/>
    </source>
</evidence>
<sequence length="818" mass="92170">MVLFSQFLLIIYLLFLSSVLCQVTEFISIDCGGTSNYTDPSTGLAWISDMGMMSHHGKSVQVKNPNGDWMQYQKRRDFPIDSTKKYCYTLSTKERRRYIVRATFQYGSLGSDQDTYPKFQLYLDATQWSTVTVLDGSRVYVKEMIIRAPSNSIDVCICCATTGTPFISTLELRPLNLSMYATDFEDNFFLKVASRINFGAPSKDAIRYPDDPYDRIWESDLDKRQNFLVGEAPGTVRINTSKNIDIRTREYPPVKVMQTAVVGTQGVLSYRLNLQDFPANARAYAYFAEIQDLGPNETRKFKLQQPYMPEYNNAVLNIAENANGSHTLYEPSHMNVTFNFVLSFRFVKTRDSTHGPLLSAIEISKYQKIAAKTERQDVTALEALCSMSNASGWTNDGGDPCIPVHWDWVTCSSSTPPRITKIALSGKNIKGQIPSELKNMKALTELWLDDNSLTGPLPNMSNLTNLKILHLENNNLTGALPSYLGHLSHLQELHIGNNSFGGEIPRTLLTRKINFKYENNPELHKQRFKFIFGSSIGVLAILLVLFLGSVYLLHNLRRKISNQKNNEKGDSFRTNTKPLAAYYISLSELEEATSIFSKKIGKGSFGSVYYGKMKDGKEVAVKIMAEAASHRTQQFVTEVALLSRIHHRNLVPLIGYCEDEHQHMLVYEYMHNGTLGDRIHGSVNQKPLDWPARLQIAHDAAKDFGADLNIVHWARSLIRKGDVISIVDPILLGNVKIESIWRIAEVAIQCVKQQGYSRPRMQDIVMAIQDAIKIEKGSDQKSSSGDSDAQSSRKTLLSSFLEIENPDLSNGYIEPSAR</sequence>
<evidence type="ECO:0000256" key="13">
    <source>
        <dbReference type="ARBA" id="ARBA00023180"/>
    </source>
</evidence>
<evidence type="ECO:0000256" key="7">
    <source>
        <dbReference type="ARBA" id="ARBA00022729"/>
    </source>
</evidence>
<dbReference type="Gene3D" id="3.80.10.10">
    <property type="entry name" value="Ribonuclease Inhibitor"/>
    <property type="match status" value="1"/>
</dbReference>
<comment type="catalytic activity">
    <reaction evidence="15">
        <text>L-seryl-[protein] + ATP = O-phospho-L-seryl-[protein] + ADP + H(+)</text>
        <dbReference type="Rhea" id="RHEA:17989"/>
        <dbReference type="Rhea" id="RHEA-COMP:9863"/>
        <dbReference type="Rhea" id="RHEA-COMP:11604"/>
        <dbReference type="ChEBI" id="CHEBI:15378"/>
        <dbReference type="ChEBI" id="CHEBI:29999"/>
        <dbReference type="ChEBI" id="CHEBI:30616"/>
        <dbReference type="ChEBI" id="CHEBI:83421"/>
        <dbReference type="ChEBI" id="CHEBI:456216"/>
        <dbReference type="EC" id="2.7.11.1"/>
    </reaction>
</comment>
<keyword evidence="4" id="KW-0433">Leucine-rich repeat</keyword>
<dbReference type="Gene3D" id="1.10.510.10">
    <property type="entry name" value="Transferase(Phosphotransferase) domain 1"/>
    <property type="match status" value="2"/>
</dbReference>
<keyword evidence="12 17" id="KW-0472">Membrane</keyword>
<dbReference type="SUPFAM" id="SSF56112">
    <property type="entry name" value="Protein kinase-like (PK-like)"/>
    <property type="match status" value="1"/>
</dbReference>
<feature type="chain" id="PRO_5042120883" description="non-specific serine/threonine protein kinase" evidence="18">
    <location>
        <begin position="22"/>
        <end position="818"/>
    </location>
</feature>
<dbReference type="Pfam" id="PF00560">
    <property type="entry name" value="LRR_1"/>
    <property type="match status" value="2"/>
</dbReference>
<dbReference type="InterPro" id="IPR024788">
    <property type="entry name" value="Malectin-like_Carb-bd_dom"/>
</dbReference>
<keyword evidence="21" id="KW-1185">Reference proteome</keyword>
<dbReference type="InterPro" id="IPR000719">
    <property type="entry name" value="Prot_kinase_dom"/>
</dbReference>
<evidence type="ECO:0000256" key="14">
    <source>
        <dbReference type="ARBA" id="ARBA00047899"/>
    </source>
</evidence>
<evidence type="ECO:0000256" key="3">
    <source>
        <dbReference type="ARBA" id="ARBA00012513"/>
    </source>
</evidence>
<accession>A0AAD9WML3</accession>
<gene>
    <name evidence="20" type="ORF">Ddye_031453</name>
</gene>
<dbReference type="PANTHER" id="PTHR45631">
    <property type="entry name" value="OS07G0107800 PROTEIN-RELATED"/>
    <property type="match status" value="1"/>
</dbReference>
<comment type="caution">
    <text evidence="20">The sequence shown here is derived from an EMBL/GenBank/DDBJ whole genome shotgun (WGS) entry which is preliminary data.</text>
</comment>
<dbReference type="Pfam" id="PF07714">
    <property type="entry name" value="PK_Tyr_Ser-Thr"/>
    <property type="match status" value="1"/>
</dbReference>
<keyword evidence="9 16" id="KW-0547">Nucleotide-binding</keyword>
<dbReference type="PANTHER" id="PTHR45631:SF19">
    <property type="entry name" value="PROTEIN KINASE DOMAIN-CONTAINING PROTEIN"/>
    <property type="match status" value="1"/>
</dbReference>
<evidence type="ECO:0000313" key="20">
    <source>
        <dbReference type="EMBL" id="KAK2636661.1"/>
    </source>
</evidence>
<evidence type="ECO:0000256" key="11">
    <source>
        <dbReference type="ARBA" id="ARBA00022989"/>
    </source>
</evidence>
<dbReference type="InterPro" id="IPR001611">
    <property type="entry name" value="Leu-rich_rpt"/>
</dbReference>
<comment type="catalytic activity">
    <reaction evidence="14">
        <text>L-threonyl-[protein] + ATP = O-phospho-L-threonyl-[protein] + ADP + H(+)</text>
        <dbReference type="Rhea" id="RHEA:46608"/>
        <dbReference type="Rhea" id="RHEA-COMP:11060"/>
        <dbReference type="Rhea" id="RHEA-COMP:11605"/>
        <dbReference type="ChEBI" id="CHEBI:15378"/>
        <dbReference type="ChEBI" id="CHEBI:30013"/>
        <dbReference type="ChEBI" id="CHEBI:30616"/>
        <dbReference type="ChEBI" id="CHEBI:61977"/>
        <dbReference type="ChEBI" id="CHEBI:456216"/>
        <dbReference type="EC" id="2.7.11.1"/>
    </reaction>
</comment>
<keyword evidence="7 18" id="KW-0732">Signal</keyword>
<dbReference type="InterPro" id="IPR032675">
    <property type="entry name" value="LRR_dom_sf"/>
</dbReference>
<dbReference type="AlphaFoldDB" id="A0AAD9WML3"/>
<comment type="subcellular location">
    <subcellularLocation>
        <location evidence="1">Membrane</location>
        <topology evidence="1">Single-pass type I membrane protein</topology>
    </subcellularLocation>
</comment>
<evidence type="ECO:0000256" key="17">
    <source>
        <dbReference type="SAM" id="Phobius"/>
    </source>
</evidence>
<dbReference type="PROSITE" id="PS00107">
    <property type="entry name" value="PROTEIN_KINASE_ATP"/>
    <property type="match status" value="1"/>
</dbReference>
<dbReference type="SUPFAM" id="SSF52058">
    <property type="entry name" value="L domain-like"/>
    <property type="match status" value="1"/>
</dbReference>
<dbReference type="Proteomes" id="UP001280121">
    <property type="component" value="Unassembled WGS sequence"/>
</dbReference>
<dbReference type="EMBL" id="JANJYI010000009">
    <property type="protein sequence ID" value="KAK2636661.1"/>
    <property type="molecule type" value="Genomic_DNA"/>
</dbReference>